<gene>
    <name evidence="18" type="ORF">ACFQMG_05470</name>
</gene>
<evidence type="ECO:0000256" key="12">
    <source>
        <dbReference type="ARBA" id="ARBA00023122"/>
    </source>
</evidence>
<evidence type="ECO:0000256" key="2">
    <source>
        <dbReference type="ARBA" id="ARBA00007931"/>
    </source>
</evidence>
<reference evidence="19" key="1">
    <citation type="journal article" date="2019" name="Int. J. Syst. Evol. Microbiol.">
        <title>The Global Catalogue of Microorganisms (GCM) 10K type strain sequencing project: providing services to taxonomists for standard genome sequencing and annotation.</title>
        <authorList>
            <consortium name="The Broad Institute Genomics Platform"/>
            <consortium name="The Broad Institute Genome Sequencing Center for Infectious Disease"/>
            <person name="Wu L."/>
            <person name="Ma J."/>
        </authorList>
    </citation>
    <scope>NUCLEOTIDE SEQUENCE [LARGE SCALE GENOMIC DNA]</scope>
    <source>
        <strain evidence="19">CGMCC 1.12859</strain>
    </source>
</reference>
<dbReference type="PANTHER" id="PTHR39188:SF3">
    <property type="entry name" value="STAGE IV SPORULATION PROTEIN FB"/>
    <property type="match status" value="1"/>
</dbReference>
<feature type="domain" description="Peptidase M50" evidence="17">
    <location>
        <begin position="57"/>
        <end position="127"/>
    </location>
</feature>
<organism evidence="18 19">
    <name type="scientific">Kitasatospora paranensis</name>
    <dbReference type="NCBI Taxonomy" id="258053"/>
    <lineage>
        <taxon>Bacteria</taxon>
        <taxon>Bacillati</taxon>
        <taxon>Actinomycetota</taxon>
        <taxon>Actinomycetes</taxon>
        <taxon>Kitasatosporales</taxon>
        <taxon>Streptomycetaceae</taxon>
        <taxon>Kitasatospora</taxon>
    </lineage>
</organism>
<feature type="domain" description="Peptidase M50" evidence="17">
    <location>
        <begin position="135"/>
        <end position="186"/>
    </location>
</feature>
<feature type="compositionally biased region" description="Basic and acidic residues" evidence="15">
    <location>
        <begin position="361"/>
        <end position="371"/>
    </location>
</feature>
<proteinExistence type="inferred from homology"/>
<dbReference type="RefSeq" id="WP_380230562.1">
    <property type="nucleotide sequence ID" value="NZ_JBHSVH010000002.1"/>
</dbReference>
<dbReference type="InterPro" id="IPR016483">
    <property type="entry name" value="UCP006404_Pept_M50_CBS"/>
</dbReference>
<keyword evidence="11 14" id="KW-0482">Metalloprotease</keyword>
<dbReference type="SUPFAM" id="SSF54631">
    <property type="entry name" value="CBS-domain pair"/>
    <property type="match status" value="1"/>
</dbReference>
<evidence type="ECO:0000256" key="8">
    <source>
        <dbReference type="ARBA" id="ARBA00022801"/>
    </source>
</evidence>
<evidence type="ECO:0000256" key="15">
    <source>
        <dbReference type="SAM" id="MobiDB-lite"/>
    </source>
</evidence>
<evidence type="ECO:0000259" key="17">
    <source>
        <dbReference type="Pfam" id="PF02163"/>
    </source>
</evidence>
<feature type="transmembrane region" description="Helical" evidence="14">
    <location>
        <begin position="7"/>
        <end position="28"/>
    </location>
</feature>
<keyword evidence="4 14" id="KW-0645">Protease</keyword>
<evidence type="ECO:0000259" key="16">
    <source>
        <dbReference type="Pfam" id="PF00571"/>
    </source>
</evidence>
<accession>A0ABW2FP72</accession>
<comment type="caution">
    <text evidence="18">The sequence shown here is derived from an EMBL/GenBank/DDBJ whole genome shotgun (WGS) entry which is preliminary data.</text>
</comment>
<feature type="transmembrane region" description="Helical" evidence="14">
    <location>
        <begin position="106"/>
        <end position="130"/>
    </location>
</feature>
<keyword evidence="3 14" id="KW-1003">Cell membrane</keyword>
<evidence type="ECO:0000256" key="9">
    <source>
        <dbReference type="ARBA" id="ARBA00022833"/>
    </source>
</evidence>
<name>A0ABW2FP72_9ACTN</name>
<dbReference type="Pfam" id="PF02163">
    <property type="entry name" value="Peptidase_M50"/>
    <property type="match status" value="2"/>
</dbReference>
<keyword evidence="12" id="KW-0129">CBS domain</keyword>
<keyword evidence="19" id="KW-1185">Reference proteome</keyword>
<evidence type="ECO:0000256" key="13">
    <source>
        <dbReference type="ARBA" id="ARBA00023136"/>
    </source>
</evidence>
<feature type="transmembrane region" description="Helical" evidence="14">
    <location>
        <begin position="136"/>
        <end position="158"/>
    </location>
</feature>
<feature type="region of interest" description="Disordered" evidence="15">
    <location>
        <begin position="361"/>
        <end position="380"/>
    </location>
</feature>
<dbReference type="InterPro" id="IPR000644">
    <property type="entry name" value="CBS_dom"/>
</dbReference>
<keyword evidence="9 14" id="KW-0862">Zinc</keyword>
<comment type="cofactor">
    <cofactor evidence="14">
        <name>Zn(2+)</name>
        <dbReference type="ChEBI" id="CHEBI:29105"/>
    </cofactor>
    <text evidence="14">Binds 1 zinc ion per subunit.</text>
</comment>
<dbReference type="PIRSF" id="PIRSF006404">
    <property type="entry name" value="UCP006404_Pept_M50_CBS"/>
    <property type="match status" value="1"/>
</dbReference>
<keyword evidence="13 14" id="KW-0472">Membrane</keyword>
<evidence type="ECO:0000256" key="7">
    <source>
        <dbReference type="ARBA" id="ARBA00022737"/>
    </source>
</evidence>
<feature type="transmembrane region" description="Helical" evidence="14">
    <location>
        <begin position="212"/>
        <end position="231"/>
    </location>
</feature>
<dbReference type="InterPro" id="IPR008915">
    <property type="entry name" value="Peptidase_M50"/>
</dbReference>
<evidence type="ECO:0000313" key="19">
    <source>
        <dbReference type="Proteomes" id="UP001596435"/>
    </source>
</evidence>
<dbReference type="InterPro" id="IPR046342">
    <property type="entry name" value="CBS_dom_sf"/>
</dbReference>
<keyword evidence="5 14" id="KW-0812">Transmembrane</keyword>
<comment type="subcellular location">
    <subcellularLocation>
        <location evidence="1 14">Cell membrane</location>
        <topology evidence="1 14">Multi-pass membrane protein</topology>
    </subcellularLocation>
</comment>
<dbReference type="GO" id="GO:0006508">
    <property type="term" value="P:proteolysis"/>
    <property type="evidence" value="ECO:0007669"/>
    <property type="project" value="UniProtKB-KW"/>
</dbReference>
<evidence type="ECO:0000256" key="5">
    <source>
        <dbReference type="ARBA" id="ARBA00022692"/>
    </source>
</evidence>
<protein>
    <recommendedName>
        <fullName evidence="14">Zinc metalloprotease</fullName>
    </recommendedName>
</protein>
<evidence type="ECO:0000256" key="1">
    <source>
        <dbReference type="ARBA" id="ARBA00004651"/>
    </source>
</evidence>
<evidence type="ECO:0000256" key="11">
    <source>
        <dbReference type="ARBA" id="ARBA00023049"/>
    </source>
</evidence>
<sequence length="380" mass="39265">MNGSVPLGRLFGVPLRIHWSAPLLVLLLSNSLSGRTLPAWAPGHSAGVYAAAGLLGAVLLLASLLAHEAAHAVVARRAGIGVQDVTVWGLGGVTRMGRAGTPRVQFAVSAAGPLTSLALGGLGLATGVGAHQAGAAVLAAVLFWTGWANLLLGVFNLLPAAPLDGGRVLQAAVWRRLGDREQAERVAGRCGQVAGALMVFGGWFEVLHGSGAGLWLLLIGFFVSVSAGAEVRRSALETALQGVPITEAMSSPVVTASDWLTTERLLEELPTKGRHSVLPLVDFDGRASGLLAVRRLSAVPAARRAEVRARELAVPLSRCPVASPGDSLVETLERAGMTLPLLVLDGGRPVGIVTAHDISRLVEHPRPDRRAPGPTPTPSA</sequence>
<dbReference type="GO" id="GO:0008233">
    <property type="term" value="F:peptidase activity"/>
    <property type="evidence" value="ECO:0007669"/>
    <property type="project" value="UniProtKB-KW"/>
</dbReference>
<evidence type="ECO:0000256" key="4">
    <source>
        <dbReference type="ARBA" id="ARBA00022670"/>
    </source>
</evidence>
<feature type="transmembrane region" description="Helical" evidence="14">
    <location>
        <begin position="48"/>
        <end position="67"/>
    </location>
</feature>
<evidence type="ECO:0000313" key="18">
    <source>
        <dbReference type="EMBL" id="MFC7179013.1"/>
    </source>
</evidence>
<evidence type="ECO:0000256" key="3">
    <source>
        <dbReference type="ARBA" id="ARBA00022475"/>
    </source>
</evidence>
<dbReference type="PANTHER" id="PTHR39188">
    <property type="entry name" value="MEMBRANE-ASSOCIATED ZINC METALLOPROTEASE M50B"/>
    <property type="match status" value="1"/>
</dbReference>
<keyword evidence="7" id="KW-0677">Repeat</keyword>
<feature type="domain" description="CBS" evidence="16">
    <location>
        <begin position="319"/>
        <end position="362"/>
    </location>
</feature>
<evidence type="ECO:0000256" key="6">
    <source>
        <dbReference type="ARBA" id="ARBA00022723"/>
    </source>
</evidence>
<keyword evidence="8 14" id="KW-0378">Hydrolase</keyword>
<dbReference type="Pfam" id="PF00571">
    <property type="entry name" value="CBS"/>
    <property type="match status" value="1"/>
</dbReference>
<evidence type="ECO:0000256" key="10">
    <source>
        <dbReference type="ARBA" id="ARBA00022989"/>
    </source>
</evidence>
<keyword evidence="10 14" id="KW-1133">Transmembrane helix</keyword>
<dbReference type="Gene3D" id="3.10.580.10">
    <property type="entry name" value="CBS-domain"/>
    <property type="match status" value="1"/>
</dbReference>
<evidence type="ECO:0000256" key="14">
    <source>
        <dbReference type="PIRNR" id="PIRNR006404"/>
    </source>
</evidence>
<comment type="similarity">
    <text evidence="2 14">Belongs to the peptidase M50B family.</text>
</comment>
<dbReference type="EMBL" id="JBHTAJ010000007">
    <property type="protein sequence ID" value="MFC7179013.1"/>
    <property type="molecule type" value="Genomic_DNA"/>
</dbReference>
<dbReference type="Proteomes" id="UP001596435">
    <property type="component" value="Unassembled WGS sequence"/>
</dbReference>
<keyword evidence="6 14" id="KW-0479">Metal-binding</keyword>